<dbReference type="PANTHER" id="PTHR30053">
    <property type="entry name" value="ELONGATION FACTOR P"/>
    <property type="match status" value="1"/>
</dbReference>
<evidence type="ECO:0000313" key="5">
    <source>
        <dbReference type="Proteomes" id="UP000179686"/>
    </source>
</evidence>
<dbReference type="InterPro" id="IPR020599">
    <property type="entry name" value="Transl_elong_fac_P/YeiP"/>
</dbReference>
<dbReference type="FunFam" id="2.40.50.140:FF:000004">
    <property type="entry name" value="Elongation factor P"/>
    <property type="match status" value="1"/>
</dbReference>
<dbReference type="Gene3D" id="2.30.30.30">
    <property type="match status" value="1"/>
</dbReference>
<dbReference type="STRING" id="1801752.A3J61_00935"/>
<dbReference type="NCBIfam" id="NF001810">
    <property type="entry name" value="PRK00529.1"/>
    <property type="match status" value="1"/>
</dbReference>
<gene>
    <name evidence="4" type="ORF">A3J61_00935</name>
</gene>
<dbReference type="SUPFAM" id="SSF50104">
    <property type="entry name" value="Translation proteins SH3-like domain"/>
    <property type="match status" value="1"/>
</dbReference>
<dbReference type="SUPFAM" id="SSF50249">
    <property type="entry name" value="Nucleic acid-binding proteins"/>
    <property type="match status" value="1"/>
</dbReference>
<dbReference type="InterPro" id="IPR001059">
    <property type="entry name" value="Transl_elong_P/YeiP_cen"/>
</dbReference>
<dbReference type="PROSITE" id="PS01275">
    <property type="entry name" value="EFP"/>
    <property type="match status" value="1"/>
</dbReference>
<organism evidence="4 5">
    <name type="scientific">Candidatus Nomurabacteria bacterium RIFCSPHIGHO2_02_FULL_38_15</name>
    <dbReference type="NCBI Taxonomy" id="1801752"/>
    <lineage>
        <taxon>Bacteria</taxon>
        <taxon>Candidatus Nomuraibacteriota</taxon>
    </lineage>
</organism>
<evidence type="ECO:0000259" key="2">
    <source>
        <dbReference type="SMART" id="SM00841"/>
    </source>
</evidence>
<dbReference type="Pfam" id="PF09285">
    <property type="entry name" value="Elong-fact-P_C"/>
    <property type="match status" value="1"/>
</dbReference>
<comment type="caution">
    <text evidence="4">The sequence shown here is derived from an EMBL/GenBank/DDBJ whole genome shotgun (WGS) entry which is preliminary data.</text>
</comment>
<dbReference type="EMBL" id="MFUC01000012">
    <property type="protein sequence ID" value="OGI72109.1"/>
    <property type="molecule type" value="Genomic_DNA"/>
</dbReference>
<dbReference type="Pfam" id="PF08207">
    <property type="entry name" value="EFP_N"/>
    <property type="match status" value="1"/>
</dbReference>
<sequence length="193" mass="21871">MALLDYNEIKAGKYIVYKDEPYEVLDNHVARTQQRKPQNQVKMRSMINGRAVNETFHVTDSIEEADITKRDVKYLYTNKNEFWFCNPDKPAERFTLTAELIGNSAKFLKDNTIISSLVFEYDGEEKVIGIKLPIKMEFIIKECAPNIKGSTASGGNKPATLENGAVVNVPLFLNQGEKILVNTDTGEYVERVT</sequence>
<dbReference type="Proteomes" id="UP000179686">
    <property type="component" value="Unassembled WGS sequence"/>
</dbReference>
<proteinExistence type="inferred from homology"/>
<dbReference type="AlphaFoldDB" id="A0A1F6VRA8"/>
<evidence type="ECO:0000256" key="1">
    <source>
        <dbReference type="ARBA" id="ARBA00009479"/>
    </source>
</evidence>
<accession>A0A1F6VRA8</accession>
<evidence type="ECO:0008006" key="6">
    <source>
        <dbReference type="Google" id="ProtNLM"/>
    </source>
</evidence>
<dbReference type="InterPro" id="IPR013185">
    <property type="entry name" value="Transl_elong_KOW-like"/>
</dbReference>
<dbReference type="PANTHER" id="PTHR30053:SF14">
    <property type="entry name" value="TRANSLATION ELONGATION FACTOR KOW-LIKE DOMAIN-CONTAINING PROTEIN"/>
    <property type="match status" value="1"/>
</dbReference>
<evidence type="ECO:0000313" key="4">
    <source>
        <dbReference type="EMBL" id="OGI72109.1"/>
    </source>
</evidence>
<dbReference type="CDD" id="cd05794">
    <property type="entry name" value="S1_EF-P_repeat_2"/>
    <property type="match status" value="1"/>
</dbReference>
<dbReference type="GO" id="GO:0043043">
    <property type="term" value="P:peptide biosynthetic process"/>
    <property type="evidence" value="ECO:0007669"/>
    <property type="project" value="InterPro"/>
</dbReference>
<dbReference type="SMART" id="SM00841">
    <property type="entry name" value="Elong-fact-P_C"/>
    <property type="match status" value="1"/>
</dbReference>
<comment type="similarity">
    <text evidence="1">Belongs to the elongation factor P family.</text>
</comment>
<dbReference type="InterPro" id="IPR012340">
    <property type="entry name" value="NA-bd_OB-fold"/>
</dbReference>
<dbReference type="InterPro" id="IPR015365">
    <property type="entry name" value="Elong-fact-P_C"/>
</dbReference>
<name>A0A1F6VRA8_9BACT</name>
<dbReference type="InterPro" id="IPR013852">
    <property type="entry name" value="Transl_elong_P/YeiP_CS"/>
</dbReference>
<dbReference type="PIRSF" id="PIRSF005901">
    <property type="entry name" value="EF-P"/>
    <property type="match status" value="1"/>
</dbReference>
<dbReference type="Gene3D" id="2.40.50.140">
    <property type="entry name" value="Nucleic acid-binding proteins"/>
    <property type="match status" value="2"/>
</dbReference>
<dbReference type="GO" id="GO:0003746">
    <property type="term" value="F:translation elongation factor activity"/>
    <property type="evidence" value="ECO:0007669"/>
    <property type="project" value="InterPro"/>
</dbReference>
<dbReference type="InterPro" id="IPR014722">
    <property type="entry name" value="Rib_uL2_dom2"/>
</dbReference>
<dbReference type="SMART" id="SM01185">
    <property type="entry name" value="EFP"/>
    <property type="match status" value="1"/>
</dbReference>
<evidence type="ECO:0000259" key="3">
    <source>
        <dbReference type="SMART" id="SM01185"/>
    </source>
</evidence>
<feature type="domain" description="Elongation factor P C-terminal" evidence="2">
    <location>
        <begin position="136"/>
        <end position="191"/>
    </location>
</feature>
<dbReference type="InterPro" id="IPR008991">
    <property type="entry name" value="Translation_prot_SH3-like_sf"/>
</dbReference>
<feature type="domain" description="Translation elongation factor P/YeiP central" evidence="3">
    <location>
        <begin position="69"/>
        <end position="128"/>
    </location>
</feature>
<reference evidence="4 5" key="1">
    <citation type="journal article" date="2016" name="Nat. Commun.">
        <title>Thousands of microbial genomes shed light on interconnected biogeochemical processes in an aquifer system.</title>
        <authorList>
            <person name="Anantharaman K."/>
            <person name="Brown C.T."/>
            <person name="Hug L.A."/>
            <person name="Sharon I."/>
            <person name="Castelle C.J."/>
            <person name="Probst A.J."/>
            <person name="Thomas B.C."/>
            <person name="Singh A."/>
            <person name="Wilkins M.J."/>
            <person name="Karaoz U."/>
            <person name="Brodie E.L."/>
            <person name="Williams K.H."/>
            <person name="Hubbard S.S."/>
            <person name="Banfield J.F."/>
        </authorList>
    </citation>
    <scope>NUCLEOTIDE SEQUENCE [LARGE SCALE GENOMIC DNA]</scope>
</reference>
<protein>
    <recommendedName>
        <fullName evidence="6">Elongation factor P</fullName>
    </recommendedName>
</protein>
<dbReference type="GO" id="GO:0005829">
    <property type="term" value="C:cytosol"/>
    <property type="evidence" value="ECO:0007669"/>
    <property type="project" value="UniProtKB-ARBA"/>
</dbReference>